<comment type="caution">
    <text evidence="3">The sequence shown here is derived from an EMBL/GenBank/DDBJ whole genome shotgun (WGS) entry which is preliminary data.</text>
</comment>
<sequence length="249" mass="26352">MTMMQMMDHQGVQLAFRHVAGAGPLLVFLPGYMSDMTGSKAQALADWATAAGRASLRLDYSGCGASGGDFLDGSIGRWTGDAAAVIDHVAPGLPVVLVGSSMGGWVALRLGERLRHRLAGLVGVAAAPDFTDWGLDMTDADRAALAAQGWFARPSDYDGDGYRYSRALIADAPTQRVLGGAIAIDAPVTLLHGQRDDAVPWRLSLDIAERLRSDRVKVTLVKDGDHRLSRPQDIALLIAAVAEMTGETA</sequence>
<accession>A0A7C9KJB7</accession>
<evidence type="ECO:0000259" key="2">
    <source>
        <dbReference type="Pfam" id="PF12146"/>
    </source>
</evidence>
<proteinExistence type="predicted"/>
<dbReference type="PANTHER" id="PTHR16138">
    <property type="entry name" value="MYCOPHENOLIC ACID ACYL-GLUCURONIDE ESTERASE, MITOCHONDRIAL"/>
    <property type="match status" value="1"/>
</dbReference>
<gene>
    <name evidence="3" type="ORF">F3168_11700</name>
</gene>
<dbReference type="InterPro" id="IPR052382">
    <property type="entry name" value="ABHD10_acyl-thioesterase"/>
</dbReference>
<keyword evidence="4" id="KW-1185">Reference proteome</keyword>
<evidence type="ECO:0000313" key="4">
    <source>
        <dbReference type="Proteomes" id="UP000481327"/>
    </source>
</evidence>
<dbReference type="OrthoDB" id="9813296at2"/>
<dbReference type="InterPro" id="IPR029058">
    <property type="entry name" value="AB_hydrolase_fold"/>
</dbReference>
<dbReference type="AlphaFoldDB" id="A0A7C9KJB7"/>
<dbReference type="RefSeq" id="WP_152578388.1">
    <property type="nucleotide sequence ID" value="NZ_JAATJI010000001.1"/>
</dbReference>
<dbReference type="PANTHER" id="PTHR16138:SF7">
    <property type="entry name" value="PALMITOYL-PROTEIN THIOESTERASE ABHD10, MITOCHONDRIAL"/>
    <property type="match status" value="1"/>
</dbReference>
<protein>
    <submittedName>
        <fullName evidence="3">Alpha/beta fold hydrolase</fullName>
    </submittedName>
</protein>
<feature type="domain" description="Serine aminopeptidase S33" evidence="2">
    <location>
        <begin position="26"/>
        <end position="129"/>
    </location>
</feature>
<reference evidence="3 4" key="1">
    <citation type="submission" date="2019-09" db="EMBL/GenBank/DDBJ databases">
        <title>Polymorphobacter sp. isolated from a lake in China.</title>
        <authorList>
            <person name="Liu Z."/>
        </authorList>
    </citation>
    <scope>NUCLEOTIDE SEQUENCE [LARGE SCALE GENOMIC DNA]</scope>
    <source>
        <strain evidence="3 4">D40P</strain>
    </source>
</reference>
<keyword evidence="1 3" id="KW-0378">Hydrolase</keyword>
<dbReference type="GO" id="GO:0016787">
    <property type="term" value="F:hydrolase activity"/>
    <property type="evidence" value="ECO:0007669"/>
    <property type="project" value="UniProtKB-KW"/>
</dbReference>
<dbReference type="SUPFAM" id="SSF53474">
    <property type="entry name" value="alpha/beta-Hydrolases"/>
    <property type="match status" value="1"/>
</dbReference>
<dbReference type="InterPro" id="IPR022742">
    <property type="entry name" value="Hydrolase_4"/>
</dbReference>
<dbReference type="Gene3D" id="3.40.50.1820">
    <property type="entry name" value="alpha/beta hydrolase"/>
    <property type="match status" value="1"/>
</dbReference>
<dbReference type="Proteomes" id="UP000481327">
    <property type="component" value="Unassembled WGS sequence"/>
</dbReference>
<dbReference type="Pfam" id="PF12146">
    <property type="entry name" value="Hydrolase_4"/>
    <property type="match status" value="1"/>
</dbReference>
<evidence type="ECO:0000256" key="1">
    <source>
        <dbReference type="ARBA" id="ARBA00022801"/>
    </source>
</evidence>
<dbReference type="EMBL" id="WIOL01000004">
    <property type="protein sequence ID" value="MQT17921.1"/>
    <property type="molecule type" value="Genomic_DNA"/>
</dbReference>
<organism evidence="3 4">
    <name type="scientific">Sandarakinorhabdus fusca</name>
    <dbReference type="NCBI Taxonomy" id="1439888"/>
    <lineage>
        <taxon>Bacteria</taxon>
        <taxon>Pseudomonadati</taxon>
        <taxon>Pseudomonadota</taxon>
        <taxon>Alphaproteobacteria</taxon>
        <taxon>Sphingomonadales</taxon>
        <taxon>Sphingosinicellaceae</taxon>
        <taxon>Sandarakinorhabdus</taxon>
    </lineage>
</organism>
<evidence type="ECO:0000313" key="3">
    <source>
        <dbReference type="EMBL" id="MQT17921.1"/>
    </source>
</evidence>
<name>A0A7C9KJB7_9SPHN</name>